<reference evidence="2" key="1">
    <citation type="submission" date="2020-02" db="EMBL/GenBank/DDBJ databases">
        <authorList>
            <person name="Meier V. D."/>
        </authorList>
    </citation>
    <scope>NUCLEOTIDE SEQUENCE</scope>
    <source>
        <strain evidence="2">AVDCRST_MAG06</strain>
    </source>
</reference>
<feature type="compositionally biased region" description="Basic and acidic residues" evidence="1">
    <location>
        <begin position="62"/>
        <end position="82"/>
    </location>
</feature>
<feature type="non-terminal residue" evidence="2">
    <location>
        <position position="1"/>
    </location>
</feature>
<organism evidence="2">
    <name type="scientific">uncultured Nocardioides sp</name>
    <dbReference type="NCBI Taxonomy" id="198441"/>
    <lineage>
        <taxon>Bacteria</taxon>
        <taxon>Bacillati</taxon>
        <taxon>Actinomycetota</taxon>
        <taxon>Actinomycetes</taxon>
        <taxon>Propionibacteriales</taxon>
        <taxon>Nocardioidaceae</taxon>
        <taxon>Nocardioides</taxon>
        <taxon>environmental samples</taxon>
    </lineage>
</organism>
<evidence type="ECO:0000256" key="1">
    <source>
        <dbReference type="SAM" id="MobiDB-lite"/>
    </source>
</evidence>
<proteinExistence type="predicted"/>
<feature type="compositionally biased region" description="Basic and acidic residues" evidence="1">
    <location>
        <begin position="263"/>
        <end position="278"/>
    </location>
</feature>
<name>A0A6J4NW20_9ACTN</name>
<feature type="non-terminal residue" evidence="2">
    <location>
        <position position="284"/>
    </location>
</feature>
<feature type="compositionally biased region" description="Basic and acidic residues" evidence="1">
    <location>
        <begin position="202"/>
        <end position="211"/>
    </location>
</feature>
<dbReference type="GO" id="GO:0000502">
    <property type="term" value="C:proteasome complex"/>
    <property type="evidence" value="ECO:0007669"/>
    <property type="project" value="UniProtKB-KW"/>
</dbReference>
<feature type="compositionally biased region" description="Basic and acidic residues" evidence="1">
    <location>
        <begin position="1"/>
        <end position="21"/>
    </location>
</feature>
<feature type="compositionally biased region" description="Basic residues" evidence="1">
    <location>
        <begin position="234"/>
        <end position="245"/>
    </location>
</feature>
<sequence length="284" mass="31215">DRDRRPDRPGGPRGDRRLRGLERRRRVRLAGDRPPDGRVGRQGRRRDRPRGVLRLPGQPSPGHDRRERPPSADLADHPDRRRLAAQPGARHHPGPRDRAQHAVAPVLRGAPGRLRRPRRRARRHAGRAARRHPAHPAHPRHRHGHRAGAGRPAEDRAVDVRGPDRDRGRVPGRLRAPRHPVGVLLGRRPALRGAAAVPQGDPRARRADRGPARRQHPARRPPGGGPRLGAGCRRAGRGGRGHRGVHPGAGGDPRHHRPARGLGRGDRARVRALPEAEPGRGAGV</sequence>
<gene>
    <name evidence="2" type="ORF">AVDCRST_MAG06-1781</name>
</gene>
<feature type="compositionally biased region" description="Basic and acidic residues" evidence="1">
    <location>
        <begin position="152"/>
        <end position="169"/>
    </location>
</feature>
<feature type="compositionally biased region" description="Low complexity" evidence="1">
    <location>
        <begin position="181"/>
        <end position="201"/>
    </location>
</feature>
<feature type="compositionally biased region" description="Basic and acidic residues" evidence="1">
    <location>
        <begin position="29"/>
        <end position="39"/>
    </location>
</feature>
<feature type="region of interest" description="Disordered" evidence="1">
    <location>
        <begin position="1"/>
        <end position="284"/>
    </location>
</feature>
<dbReference type="EMBL" id="CADCUP010000121">
    <property type="protein sequence ID" value="CAA9394107.1"/>
    <property type="molecule type" value="Genomic_DNA"/>
</dbReference>
<evidence type="ECO:0000313" key="2">
    <source>
        <dbReference type="EMBL" id="CAA9394107.1"/>
    </source>
</evidence>
<feature type="compositionally biased region" description="Basic residues" evidence="1">
    <location>
        <begin position="113"/>
        <end position="148"/>
    </location>
</feature>
<keyword evidence="2" id="KW-0647">Proteasome</keyword>
<protein>
    <submittedName>
        <fullName evidence="2">PFIG00823557: AC2 (Proteasome assembly chaperone) family</fullName>
    </submittedName>
</protein>
<accession>A0A6J4NW20</accession>
<dbReference type="AlphaFoldDB" id="A0A6J4NW20"/>